<dbReference type="OrthoDB" id="885342at2"/>
<dbReference type="Pfam" id="PF06912">
    <property type="entry name" value="DUF1275"/>
    <property type="match status" value="1"/>
</dbReference>
<keyword evidence="1" id="KW-0472">Membrane</keyword>
<feature type="transmembrane region" description="Helical" evidence="1">
    <location>
        <begin position="63"/>
        <end position="87"/>
    </location>
</feature>
<reference evidence="2 3" key="1">
    <citation type="submission" date="2018-06" db="EMBL/GenBank/DDBJ databases">
        <title>Whole Genome Sequence of an efficient microsymbiont, Rhizobium tropici.</title>
        <authorList>
            <person name="Srinivasan R."/>
            <person name="Singh H.V."/>
            <person name="Srivastava R."/>
            <person name="Kumari B."/>
            <person name="Radhakrishna A."/>
        </authorList>
    </citation>
    <scope>NUCLEOTIDE SEQUENCE [LARGE SCALE GENOMIC DNA]</scope>
    <source>
        <strain evidence="2 3">IGFRI Rhizo-19</strain>
    </source>
</reference>
<gene>
    <name evidence="2" type="ORF">DQ393_01530</name>
</gene>
<sequence length="240" mass="25704">MTRQRRRRLIKTRRTVTGFLLVASIAFLAGMTDAVGLMLTGNFVSFMTGNTTRAAIALGMGEFGHAAVLFSAILTFIIGNALGIVIAHAADRRAFVVLACVSILLAAAAGFAEPSLVLVQFYLVVLAMGMVNATVEHIEGLPIGLTYVTGALSRFGRGLGRFLLGDRDFLWTVQIVPWSGMISGAIIGALLAGAFGAHALWLVSMVALVLALSTLFIPRPLQRRFNQRFVISASTVRRPK</sequence>
<organism evidence="2 3">
    <name type="scientific">Rhizobium tropici</name>
    <dbReference type="NCBI Taxonomy" id="398"/>
    <lineage>
        <taxon>Bacteria</taxon>
        <taxon>Pseudomonadati</taxon>
        <taxon>Pseudomonadota</taxon>
        <taxon>Alphaproteobacteria</taxon>
        <taxon>Hyphomicrobiales</taxon>
        <taxon>Rhizobiaceae</taxon>
        <taxon>Rhizobium/Agrobacterium group</taxon>
        <taxon>Rhizobium</taxon>
    </lineage>
</organism>
<dbReference type="PANTHER" id="PTHR37314">
    <property type="entry name" value="SLR0142 PROTEIN"/>
    <property type="match status" value="1"/>
</dbReference>
<proteinExistence type="predicted"/>
<feature type="transmembrane region" description="Helical" evidence="1">
    <location>
        <begin position="20"/>
        <end position="43"/>
    </location>
</feature>
<protein>
    <submittedName>
        <fullName evidence="2">DUF1275 domain-containing protein</fullName>
    </submittedName>
</protein>
<evidence type="ECO:0000256" key="1">
    <source>
        <dbReference type="SAM" id="Phobius"/>
    </source>
</evidence>
<name>A0A329YHA8_RHITR</name>
<evidence type="ECO:0000313" key="3">
    <source>
        <dbReference type="Proteomes" id="UP000251205"/>
    </source>
</evidence>
<dbReference type="PANTHER" id="PTHR37314:SF4">
    <property type="entry name" value="UPF0700 TRANSMEMBRANE PROTEIN YOAK"/>
    <property type="match status" value="1"/>
</dbReference>
<dbReference type="Proteomes" id="UP000251205">
    <property type="component" value="Unassembled WGS sequence"/>
</dbReference>
<keyword evidence="1" id="KW-1133">Transmembrane helix</keyword>
<dbReference type="RefSeq" id="WP_112340062.1">
    <property type="nucleotide sequence ID" value="NZ_QMKK01000016.1"/>
</dbReference>
<comment type="caution">
    <text evidence="2">The sequence shown here is derived from an EMBL/GenBank/DDBJ whole genome shotgun (WGS) entry which is preliminary data.</text>
</comment>
<dbReference type="AlphaFoldDB" id="A0A329YHA8"/>
<dbReference type="InterPro" id="IPR010699">
    <property type="entry name" value="DUF1275"/>
</dbReference>
<feature type="transmembrane region" description="Helical" evidence="1">
    <location>
        <begin position="169"/>
        <end position="192"/>
    </location>
</feature>
<keyword evidence="1" id="KW-0812">Transmembrane</keyword>
<feature type="transmembrane region" description="Helical" evidence="1">
    <location>
        <begin position="198"/>
        <end position="218"/>
    </location>
</feature>
<accession>A0A329YHA8</accession>
<evidence type="ECO:0000313" key="2">
    <source>
        <dbReference type="EMBL" id="RAX43301.1"/>
    </source>
</evidence>
<dbReference type="EMBL" id="QMKK01000016">
    <property type="protein sequence ID" value="RAX43301.1"/>
    <property type="molecule type" value="Genomic_DNA"/>
</dbReference>
<feature type="transmembrane region" description="Helical" evidence="1">
    <location>
        <begin position="94"/>
        <end position="112"/>
    </location>
</feature>